<dbReference type="Gene3D" id="3.40.50.11220">
    <property type="match status" value="1"/>
</dbReference>
<evidence type="ECO:0000313" key="5">
    <source>
        <dbReference type="Proteomes" id="UP000321192"/>
    </source>
</evidence>
<evidence type="ECO:0000259" key="1">
    <source>
        <dbReference type="Pfam" id="PF01890"/>
    </source>
</evidence>
<feature type="domain" description="Cobalamin biosynthesis central region" evidence="3">
    <location>
        <begin position="155"/>
        <end position="256"/>
    </location>
</feature>
<dbReference type="InterPro" id="IPR002750">
    <property type="entry name" value="CobE/GbiG_C"/>
</dbReference>
<evidence type="ECO:0000259" key="3">
    <source>
        <dbReference type="Pfam" id="PF11761"/>
    </source>
</evidence>
<sequence length="401" mass="41232">MPSQPLQPLPFPCTRIAVVAITRHGIALAGRVIAALPGATLFAPRKFAAEAAAAAPGAFACYEGKVGDQVPALFAGFDGIVAIVSLGAVVRLIAPHLGNKETDPGVVVLDEAGRWAIPVLSGHLGGANAIAAALQQAVGATPVLTTASDARATLAVDLLGRELGWTFEASHDEIVRASAAVVNDEPVALVQETGSTDWWSRHANGRSGPLPANIRRFARLEDVEPEHFGAVLWISDRPLPTGYAARLAGKRVIYRPIAAAKKLALGLGCDRGTPAATITRAIDAALARIGASRIDVAAVASITLKADEAGLLEAATAAGWTLRFYPPAVLAAVDVPNPSETVRRYTGTPSVSEAAALLAAGTALATDPGALRVEKHKLRGPDGRNATVSIARLPASSPAPN</sequence>
<dbReference type="GO" id="GO:0009236">
    <property type="term" value="P:cobalamin biosynthetic process"/>
    <property type="evidence" value="ECO:0007669"/>
    <property type="project" value="InterPro"/>
</dbReference>
<dbReference type="InterPro" id="IPR021744">
    <property type="entry name" value="CbiG_N"/>
</dbReference>
<name>A0A5C7SGH2_THASP</name>
<feature type="domain" description="Cobalamin synthesis G N-terminal" evidence="2">
    <location>
        <begin position="70"/>
        <end position="149"/>
    </location>
</feature>
<dbReference type="InterPro" id="IPR038029">
    <property type="entry name" value="GbiG_N_sf"/>
</dbReference>
<dbReference type="InterPro" id="IPR052553">
    <property type="entry name" value="CbiG_hydrolase"/>
</dbReference>
<dbReference type="RefSeq" id="WP_004306970.1">
    <property type="nucleotide sequence ID" value="NZ_JAKLLK010000082.1"/>
</dbReference>
<evidence type="ECO:0000259" key="2">
    <source>
        <dbReference type="Pfam" id="PF11760"/>
    </source>
</evidence>
<gene>
    <name evidence="4" type="ORF">E6Q80_16205</name>
</gene>
<dbReference type="Pfam" id="PF01890">
    <property type="entry name" value="CbiG_C"/>
    <property type="match status" value="1"/>
</dbReference>
<dbReference type="EMBL" id="SSFD01000257">
    <property type="protein sequence ID" value="TXH82025.1"/>
    <property type="molecule type" value="Genomic_DNA"/>
</dbReference>
<dbReference type="PANTHER" id="PTHR37477:SF1">
    <property type="entry name" value="COBALT-PRECORRIN-5A HYDROLASE"/>
    <property type="match status" value="1"/>
</dbReference>
<dbReference type="Gene3D" id="3.30.420.180">
    <property type="entry name" value="CobE/GbiG C-terminal domain"/>
    <property type="match status" value="1"/>
</dbReference>
<dbReference type="Proteomes" id="UP000321192">
    <property type="component" value="Unassembled WGS sequence"/>
</dbReference>
<dbReference type="InterPro" id="IPR036518">
    <property type="entry name" value="CobE/GbiG_C_sf"/>
</dbReference>
<organism evidence="4 5">
    <name type="scientific">Thauera aminoaromatica</name>
    <dbReference type="NCBI Taxonomy" id="164330"/>
    <lineage>
        <taxon>Bacteria</taxon>
        <taxon>Pseudomonadati</taxon>
        <taxon>Pseudomonadota</taxon>
        <taxon>Betaproteobacteria</taxon>
        <taxon>Rhodocyclales</taxon>
        <taxon>Zoogloeaceae</taxon>
        <taxon>Thauera</taxon>
    </lineage>
</organism>
<comment type="caution">
    <text evidence="4">The sequence shown here is derived from an EMBL/GenBank/DDBJ whole genome shotgun (WGS) entry which is preliminary data.</text>
</comment>
<feature type="domain" description="CobE/GbiG C-terminal" evidence="1">
    <location>
        <begin position="263"/>
        <end position="391"/>
    </location>
</feature>
<dbReference type="SUPFAM" id="SSF159672">
    <property type="entry name" value="CbiG N-terminal domain-like"/>
    <property type="match status" value="1"/>
</dbReference>
<dbReference type="AlphaFoldDB" id="A0A5C7SGH2"/>
<accession>A0A5C7SGH2</accession>
<reference evidence="4 5" key="1">
    <citation type="submission" date="2018-09" db="EMBL/GenBank/DDBJ databases">
        <title>Metagenome Assembled Genomes from an Advanced Water Purification Facility.</title>
        <authorList>
            <person name="Stamps B.W."/>
            <person name="Spear J.R."/>
        </authorList>
    </citation>
    <scope>NUCLEOTIDE SEQUENCE [LARGE SCALE GENOMIC DNA]</scope>
    <source>
        <strain evidence="4">Bin_27_1</strain>
    </source>
</reference>
<dbReference type="InterPro" id="IPR021745">
    <property type="entry name" value="CbiG_mid"/>
</dbReference>
<dbReference type="PANTHER" id="PTHR37477">
    <property type="entry name" value="COBALT-PRECORRIN-5A HYDROLASE"/>
    <property type="match status" value="1"/>
</dbReference>
<protein>
    <submittedName>
        <fullName evidence="4">Cobalamin biosynthesis protein CbiG</fullName>
    </submittedName>
</protein>
<proteinExistence type="predicted"/>
<dbReference type="Pfam" id="PF11760">
    <property type="entry name" value="CbiG_N"/>
    <property type="match status" value="1"/>
</dbReference>
<dbReference type="SUPFAM" id="SSF159664">
    <property type="entry name" value="CobE/GbiG C-terminal domain-like"/>
    <property type="match status" value="1"/>
</dbReference>
<dbReference type="Pfam" id="PF11761">
    <property type="entry name" value="CbiG_mid"/>
    <property type="match status" value="1"/>
</dbReference>
<evidence type="ECO:0000313" key="4">
    <source>
        <dbReference type="EMBL" id="TXH82025.1"/>
    </source>
</evidence>